<dbReference type="PANTHER" id="PTHR43471">
    <property type="entry name" value="ABC TRANSPORTER PERMEASE"/>
    <property type="match status" value="1"/>
</dbReference>
<evidence type="ECO:0000256" key="3">
    <source>
        <dbReference type="ARBA" id="ARBA00022989"/>
    </source>
</evidence>
<dbReference type="Pfam" id="PF12698">
    <property type="entry name" value="ABC2_membrane_3"/>
    <property type="match status" value="1"/>
</dbReference>
<feature type="domain" description="ABC-2 type transporter transmembrane" evidence="6">
    <location>
        <begin position="19"/>
        <end position="360"/>
    </location>
</feature>
<proteinExistence type="predicted"/>
<dbReference type="InterPro" id="IPR013525">
    <property type="entry name" value="ABC2_TM"/>
</dbReference>
<evidence type="ECO:0000256" key="5">
    <source>
        <dbReference type="SAM" id="Phobius"/>
    </source>
</evidence>
<dbReference type="GO" id="GO:0016020">
    <property type="term" value="C:membrane"/>
    <property type="evidence" value="ECO:0007669"/>
    <property type="project" value="UniProtKB-SubCell"/>
</dbReference>
<dbReference type="EMBL" id="BOOJ01000008">
    <property type="protein sequence ID" value="GIH90075.1"/>
    <property type="molecule type" value="Genomic_DNA"/>
</dbReference>
<feature type="transmembrane region" description="Helical" evidence="5">
    <location>
        <begin position="344"/>
        <end position="364"/>
    </location>
</feature>
<keyword evidence="4 5" id="KW-0472">Membrane</keyword>
<sequence>MSGLWLVARREIATRGRTKAFVIGLVISALLVGALAFLPRLFSGPDSYTVGFVGSSTLQPALTGADKDVTITTKPFADEAAARKAVLDGEVDAVVVDDRRVLADGEVDRELGLLLEGAHQTAQAGKQLAAAGLDAAKVAEAMRVAPLEQVSVGADTRYAGARTGIATLLVMLLFFQLLQPSMYVAMGVVEEKGSRIVEILLTSIRPWQLLGGKIVGLGALALLNLVVVIVAGLGAATISGFTSDMPPGIGGVVVSTLFWFVLGYAFFATLAAALGSLVSRQEEVSSVLTPMMMLIMAAYFVSYFAAIEPGNSVARILSLIPPFSSMVMPVRTAAGEVPLWEMGVAAALMIVATGAVLILGARIYERAILRTGARVKLSEVVRDGSAVAR</sequence>
<dbReference type="GO" id="GO:0140359">
    <property type="term" value="F:ABC-type transporter activity"/>
    <property type="evidence" value="ECO:0007669"/>
    <property type="project" value="InterPro"/>
</dbReference>
<evidence type="ECO:0000256" key="1">
    <source>
        <dbReference type="ARBA" id="ARBA00004141"/>
    </source>
</evidence>
<evidence type="ECO:0000256" key="4">
    <source>
        <dbReference type="ARBA" id="ARBA00023136"/>
    </source>
</evidence>
<comment type="caution">
    <text evidence="7">The sequence shown here is derived from an EMBL/GenBank/DDBJ whole genome shotgun (WGS) entry which is preliminary data.</text>
</comment>
<feature type="transmembrane region" description="Helical" evidence="5">
    <location>
        <begin position="287"/>
        <end position="307"/>
    </location>
</feature>
<feature type="transmembrane region" description="Helical" evidence="5">
    <location>
        <begin position="256"/>
        <end position="275"/>
    </location>
</feature>
<protein>
    <submittedName>
        <fullName evidence="7">ABC transporter permease</fullName>
    </submittedName>
</protein>
<dbReference type="PANTHER" id="PTHR43471:SF3">
    <property type="entry name" value="ABC TRANSPORTER PERMEASE PROTEIN NATB"/>
    <property type="match status" value="1"/>
</dbReference>
<evidence type="ECO:0000313" key="7">
    <source>
        <dbReference type="EMBL" id="GIH90075.1"/>
    </source>
</evidence>
<evidence type="ECO:0000259" key="6">
    <source>
        <dbReference type="Pfam" id="PF12698"/>
    </source>
</evidence>
<keyword evidence="8" id="KW-1185">Reference proteome</keyword>
<accession>A0A8J3SBB5</accession>
<dbReference type="RefSeq" id="WP_204062454.1">
    <property type="nucleotide sequence ID" value="NZ_BOOJ01000008.1"/>
</dbReference>
<gene>
    <name evidence="7" type="ORF">Psi01_07050</name>
</gene>
<keyword evidence="3 5" id="KW-1133">Transmembrane helix</keyword>
<comment type="subcellular location">
    <subcellularLocation>
        <location evidence="1">Membrane</location>
        <topology evidence="1">Multi-pass membrane protein</topology>
    </subcellularLocation>
</comment>
<name>A0A8J3SBB5_9ACTN</name>
<feature type="transmembrane region" description="Helical" evidence="5">
    <location>
        <begin position="20"/>
        <end position="38"/>
    </location>
</feature>
<evidence type="ECO:0000313" key="8">
    <source>
        <dbReference type="Proteomes" id="UP000619788"/>
    </source>
</evidence>
<organism evidence="7 8">
    <name type="scientific">Planobispora siamensis</name>
    <dbReference type="NCBI Taxonomy" id="936338"/>
    <lineage>
        <taxon>Bacteria</taxon>
        <taxon>Bacillati</taxon>
        <taxon>Actinomycetota</taxon>
        <taxon>Actinomycetes</taxon>
        <taxon>Streptosporangiales</taxon>
        <taxon>Streptosporangiaceae</taxon>
        <taxon>Planobispora</taxon>
    </lineage>
</organism>
<feature type="transmembrane region" description="Helical" evidence="5">
    <location>
        <begin position="210"/>
        <end position="236"/>
    </location>
</feature>
<reference evidence="7 8" key="1">
    <citation type="submission" date="2021-01" db="EMBL/GenBank/DDBJ databases">
        <title>Whole genome shotgun sequence of Planobispora siamensis NBRC 107568.</title>
        <authorList>
            <person name="Komaki H."/>
            <person name="Tamura T."/>
        </authorList>
    </citation>
    <scope>NUCLEOTIDE SEQUENCE [LARGE SCALE GENOMIC DNA]</scope>
    <source>
        <strain evidence="7 8">NBRC 107568</strain>
    </source>
</reference>
<feature type="transmembrane region" description="Helical" evidence="5">
    <location>
        <begin position="165"/>
        <end position="189"/>
    </location>
</feature>
<dbReference type="Proteomes" id="UP000619788">
    <property type="component" value="Unassembled WGS sequence"/>
</dbReference>
<evidence type="ECO:0000256" key="2">
    <source>
        <dbReference type="ARBA" id="ARBA00022692"/>
    </source>
</evidence>
<keyword evidence="2 5" id="KW-0812">Transmembrane</keyword>
<dbReference type="AlphaFoldDB" id="A0A8J3SBB5"/>